<keyword evidence="2" id="KW-0472">Membrane</keyword>
<feature type="region of interest" description="Disordered" evidence="1">
    <location>
        <begin position="53"/>
        <end position="79"/>
    </location>
</feature>
<evidence type="ECO:0000313" key="3">
    <source>
        <dbReference type="Proteomes" id="UP000887578"/>
    </source>
</evidence>
<reference evidence="4" key="1">
    <citation type="submission" date="2022-11" db="UniProtKB">
        <authorList>
            <consortium name="WormBaseParasite"/>
        </authorList>
    </citation>
    <scope>IDENTIFICATION</scope>
</reference>
<evidence type="ECO:0000313" key="4">
    <source>
        <dbReference type="WBParaSite" id="PDA_v2.g19292.t1"/>
    </source>
</evidence>
<evidence type="ECO:0000256" key="1">
    <source>
        <dbReference type="SAM" id="MobiDB-lite"/>
    </source>
</evidence>
<keyword evidence="3" id="KW-1185">Reference proteome</keyword>
<accession>A0A914PWQ7</accession>
<evidence type="ECO:0000256" key="2">
    <source>
        <dbReference type="SAM" id="Phobius"/>
    </source>
</evidence>
<dbReference type="WBParaSite" id="PDA_v2.g19292.t1">
    <property type="protein sequence ID" value="PDA_v2.g19292.t1"/>
    <property type="gene ID" value="PDA_v2.g19292"/>
</dbReference>
<dbReference type="Proteomes" id="UP000887578">
    <property type="component" value="Unplaced"/>
</dbReference>
<protein>
    <submittedName>
        <fullName evidence="4">Uncharacterized protein</fullName>
    </submittedName>
</protein>
<dbReference type="AlphaFoldDB" id="A0A914PWQ7"/>
<proteinExistence type="predicted"/>
<keyword evidence="2" id="KW-1133">Transmembrane helix</keyword>
<organism evidence="3 4">
    <name type="scientific">Panagrolaimus davidi</name>
    <dbReference type="NCBI Taxonomy" id="227884"/>
    <lineage>
        <taxon>Eukaryota</taxon>
        <taxon>Metazoa</taxon>
        <taxon>Ecdysozoa</taxon>
        <taxon>Nematoda</taxon>
        <taxon>Chromadorea</taxon>
        <taxon>Rhabditida</taxon>
        <taxon>Tylenchina</taxon>
        <taxon>Panagrolaimomorpha</taxon>
        <taxon>Panagrolaimoidea</taxon>
        <taxon>Panagrolaimidae</taxon>
        <taxon>Panagrolaimus</taxon>
    </lineage>
</organism>
<feature type="compositionally biased region" description="Basic and acidic residues" evidence="1">
    <location>
        <begin position="56"/>
        <end position="79"/>
    </location>
</feature>
<sequence>MVKNFVFASVYTKLALLRQGVGEEFQLFLTIGLLFLTSYIFLLSCHPFRNRRHQRRGEITDPQEKNEEKKDSKLEEEESAAKAVKENIQNLPITTNEYENEEVSFNQYQNSEEQIKKYITVIDEFS</sequence>
<keyword evidence="2" id="KW-0812">Transmembrane</keyword>
<name>A0A914PWQ7_9BILA</name>
<feature type="transmembrane region" description="Helical" evidence="2">
    <location>
        <begin position="25"/>
        <end position="45"/>
    </location>
</feature>